<proteinExistence type="predicted"/>
<comment type="caution">
    <text evidence="1">The sequence shown here is derived from an EMBL/GenBank/DDBJ whole genome shotgun (WGS) entry which is preliminary data.</text>
</comment>
<evidence type="ECO:0000313" key="2">
    <source>
        <dbReference type="Proteomes" id="UP001144978"/>
    </source>
</evidence>
<sequence length="719" mass="80722">MSVLHLFLHTLKGGMIREFPGPRYHDSTKPPGRTLQRETSTPTAVDGESDHAARRLSTSRYHPHASEIACFHRGPLTGAVVLPGPNHADEERLWDTVRSVFTEAGIDLWRSPPRNPFQLSCPDRLTLSGGFAYLLPARVIDWFYMREFNSKRAVHLENIVFGIFPYLGGTVQCCCEPWLRSSVGDVVDIILQCLEALAFIHALGIAHRDTDKSNFMVQWYPESLANMQVPLTRPRVYLNDFEFALDFCNPFATTEVQPPDSFQREVAPEVRSSKPYDPFKADVWQFGSSFADFQSTIPAIDKILENLVLQDSAARPTAAEARDQLTSVVHSMPPTSLLICPVVSSYGVWQTTDSRTCIGKRDFGGLIERDYLQSTVPAINDMPNSLTSADTAIRPTRAEARDQMADVVHSMLPVSLLICPVVFEKGRWQTVESWNTRRIKLVVQYASGPMGQKRHNAALTCIVQRVKRIREIPGDHDLVRSHDSDADRPLLERTFHRATTQSTVQLLRLQDHSHKATRRQRPLTSIRPLRRRRVLHGLPQIKLPATRTARNVSVSGDLPCAHHRLVGVVLQEQTLRSMHAVARHITLCGICGALRWSTTSALVPWPGGLRAQRVPIVVSLLLNCGLIILAERAQGPSSVTASDLEIGQRRITRSVSDPGALSEWQPAQGNDLRPARRPSPPSISDTAREYSRLPYRRRRGRIHWQAAFTDMSQSISQRK</sequence>
<gene>
    <name evidence="1" type="ORF">NUW54_g4486</name>
</gene>
<evidence type="ECO:0000313" key="1">
    <source>
        <dbReference type="EMBL" id="KAJ3005118.1"/>
    </source>
</evidence>
<organism evidence="1 2">
    <name type="scientific">Trametes sanguinea</name>
    <dbReference type="NCBI Taxonomy" id="158606"/>
    <lineage>
        <taxon>Eukaryota</taxon>
        <taxon>Fungi</taxon>
        <taxon>Dikarya</taxon>
        <taxon>Basidiomycota</taxon>
        <taxon>Agaricomycotina</taxon>
        <taxon>Agaricomycetes</taxon>
        <taxon>Polyporales</taxon>
        <taxon>Polyporaceae</taxon>
        <taxon>Trametes</taxon>
    </lineage>
</organism>
<dbReference type="Proteomes" id="UP001144978">
    <property type="component" value="Unassembled WGS sequence"/>
</dbReference>
<keyword evidence="2" id="KW-1185">Reference proteome</keyword>
<protein>
    <submittedName>
        <fullName evidence="1">Uncharacterized protein</fullName>
    </submittedName>
</protein>
<dbReference type="EMBL" id="JANSHE010001030">
    <property type="protein sequence ID" value="KAJ3005118.1"/>
    <property type="molecule type" value="Genomic_DNA"/>
</dbReference>
<name>A0ACC1PZX4_9APHY</name>
<accession>A0ACC1PZX4</accession>
<reference evidence="1" key="1">
    <citation type="submission" date="2022-08" db="EMBL/GenBank/DDBJ databases">
        <title>Genome Sequence of Pycnoporus sanguineus.</title>
        <authorList>
            <person name="Buettner E."/>
        </authorList>
    </citation>
    <scope>NUCLEOTIDE SEQUENCE</scope>
    <source>
        <strain evidence="1">CG-C14</strain>
    </source>
</reference>